<keyword evidence="3" id="KW-0808">Transferase</keyword>
<gene>
    <name evidence="3" type="ORF">DES47_105186</name>
</gene>
<evidence type="ECO:0000259" key="2">
    <source>
        <dbReference type="Pfam" id="PF13439"/>
    </source>
</evidence>
<dbReference type="InterPro" id="IPR028098">
    <property type="entry name" value="Glyco_trans_4-like_N"/>
</dbReference>
<sequence length="375" mass="41223">MKLVLITDAWGPQVNGVVTTLVELVDGMRARGHEVVLIEPSQFRRMPCPGYREIELALRPWGKVKAMLDEAFEASPGRPKTPRSPSGGWASRSGDLGGHQEVAIHIATEGPLGTAARRWCLKNNRAFTTAFHTRFPDILSSALHIPESWGYWWFKRFHAPSSGVMVPTEGMRQILQHHGFTNLRSWSHGVDLELFKPVAGASLDLPGPVWLYVGRVSYEKNLQAFLNLDLPGSKVVYGVGPLLEKFRREHPQVHWRGVVPRSELPRIYSAADVFVFPSRSETFGLVMLEALACGTPVAAYPVAGPLDVLGESDGGVLDADLRRAALAALHITPERALARAHQFDWHAVVNQFIGLLVPAGPAAVTHCHETVASRS</sequence>
<proteinExistence type="predicted"/>
<dbReference type="Pfam" id="PF13439">
    <property type="entry name" value="Glyco_transf_4"/>
    <property type="match status" value="1"/>
</dbReference>
<comment type="caution">
    <text evidence="3">The sequence shown here is derived from an EMBL/GenBank/DDBJ whole genome shotgun (WGS) entry which is preliminary data.</text>
</comment>
<protein>
    <submittedName>
        <fullName evidence="3">Glycosyltransferase involved in cell wall biosynthesis</fullName>
    </submittedName>
</protein>
<evidence type="ECO:0000256" key="1">
    <source>
        <dbReference type="SAM" id="MobiDB-lite"/>
    </source>
</evidence>
<evidence type="ECO:0000313" key="3">
    <source>
        <dbReference type="EMBL" id="TDP63184.1"/>
    </source>
</evidence>
<dbReference type="Pfam" id="PF13692">
    <property type="entry name" value="Glyco_trans_1_4"/>
    <property type="match status" value="1"/>
</dbReference>
<dbReference type="PANTHER" id="PTHR45947:SF3">
    <property type="entry name" value="SULFOQUINOVOSYL TRANSFERASE SQD2"/>
    <property type="match status" value="1"/>
</dbReference>
<feature type="region of interest" description="Disordered" evidence="1">
    <location>
        <begin position="72"/>
        <end position="92"/>
    </location>
</feature>
<dbReference type="SUPFAM" id="SSF53756">
    <property type="entry name" value="UDP-Glycosyltransferase/glycogen phosphorylase"/>
    <property type="match status" value="1"/>
</dbReference>
<dbReference type="RefSeq" id="WP_133702366.1">
    <property type="nucleotide sequence ID" value="NZ_SNXS01000005.1"/>
</dbReference>
<reference evidence="3 4" key="1">
    <citation type="submission" date="2019-03" db="EMBL/GenBank/DDBJ databases">
        <title>Genomic Encyclopedia of Type Strains, Phase IV (KMG-IV): sequencing the most valuable type-strain genomes for metagenomic binning, comparative biology and taxonomic classification.</title>
        <authorList>
            <person name="Goeker M."/>
        </authorList>
    </citation>
    <scope>NUCLEOTIDE SEQUENCE [LARGE SCALE GENOMIC DNA]</scope>
    <source>
        <strain evidence="3 4">DSM 16998</strain>
    </source>
</reference>
<dbReference type="Proteomes" id="UP000295361">
    <property type="component" value="Unassembled WGS sequence"/>
</dbReference>
<evidence type="ECO:0000313" key="4">
    <source>
        <dbReference type="Proteomes" id="UP000295361"/>
    </source>
</evidence>
<dbReference type="EMBL" id="SNXS01000005">
    <property type="protein sequence ID" value="TDP63184.1"/>
    <property type="molecule type" value="Genomic_DNA"/>
</dbReference>
<dbReference type="Gene3D" id="3.40.50.2000">
    <property type="entry name" value="Glycogen Phosphorylase B"/>
    <property type="match status" value="2"/>
</dbReference>
<dbReference type="InterPro" id="IPR050194">
    <property type="entry name" value="Glycosyltransferase_grp1"/>
</dbReference>
<name>A0A4R6QIK4_9BURK</name>
<dbReference type="CDD" id="cd03814">
    <property type="entry name" value="GT4-like"/>
    <property type="match status" value="1"/>
</dbReference>
<organism evidence="3 4">
    <name type="scientific">Roseateles toxinivorans</name>
    <dbReference type="NCBI Taxonomy" id="270368"/>
    <lineage>
        <taxon>Bacteria</taxon>
        <taxon>Pseudomonadati</taxon>
        <taxon>Pseudomonadota</taxon>
        <taxon>Betaproteobacteria</taxon>
        <taxon>Burkholderiales</taxon>
        <taxon>Sphaerotilaceae</taxon>
        <taxon>Roseateles</taxon>
    </lineage>
</organism>
<accession>A0A4R6QIK4</accession>
<keyword evidence="4" id="KW-1185">Reference proteome</keyword>
<dbReference type="AlphaFoldDB" id="A0A4R6QIK4"/>
<dbReference type="InParanoid" id="A0A4R6QIK4"/>
<dbReference type="PANTHER" id="PTHR45947">
    <property type="entry name" value="SULFOQUINOVOSYL TRANSFERASE SQD2"/>
    <property type="match status" value="1"/>
</dbReference>
<dbReference type="GO" id="GO:0016757">
    <property type="term" value="F:glycosyltransferase activity"/>
    <property type="evidence" value="ECO:0007669"/>
    <property type="project" value="UniProtKB-ARBA"/>
</dbReference>
<feature type="domain" description="Glycosyltransferase subfamily 4-like N-terminal" evidence="2">
    <location>
        <begin position="14"/>
        <end position="193"/>
    </location>
</feature>
<dbReference type="OrthoDB" id="9802525at2"/>